<dbReference type="OrthoDB" id="7411269at2"/>
<evidence type="ECO:0000256" key="1">
    <source>
        <dbReference type="SAM" id="MobiDB-lite"/>
    </source>
</evidence>
<reference evidence="2 3" key="1">
    <citation type="submission" date="2019-12" db="EMBL/GenBank/DDBJ databases">
        <title>Genomic-based taxomic classification of the family Erythrobacteraceae.</title>
        <authorList>
            <person name="Xu L."/>
        </authorList>
    </citation>
    <scope>NUCLEOTIDE SEQUENCE [LARGE SCALE GENOMIC DNA]</scope>
    <source>
        <strain evidence="2 3">JCM 17468</strain>
    </source>
</reference>
<organism evidence="2 3">
    <name type="scientific">Qipengyuania pelagi</name>
    <dbReference type="NCBI Taxonomy" id="994320"/>
    <lineage>
        <taxon>Bacteria</taxon>
        <taxon>Pseudomonadati</taxon>
        <taxon>Pseudomonadota</taxon>
        <taxon>Alphaproteobacteria</taxon>
        <taxon>Sphingomonadales</taxon>
        <taxon>Erythrobacteraceae</taxon>
        <taxon>Qipengyuania</taxon>
    </lineage>
</organism>
<keyword evidence="3" id="KW-1185">Reference proteome</keyword>
<feature type="region of interest" description="Disordered" evidence="1">
    <location>
        <begin position="32"/>
        <end position="61"/>
    </location>
</feature>
<dbReference type="AlphaFoldDB" id="A0A844YA14"/>
<dbReference type="RefSeq" id="WP_160660989.1">
    <property type="nucleotide sequence ID" value="NZ_BAABDV010000001.1"/>
</dbReference>
<evidence type="ECO:0000313" key="3">
    <source>
        <dbReference type="Proteomes" id="UP000430272"/>
    </source>
</evidence>
<accession>A0A844YA14</accession>
<gene>
    <name evidence="2" type="ORF">GRI47_09435</name>
</gene>
<name>A0A844YA14_9SPHN</name>
<dbReference type="EMBL" id="WTYD01000001">
    <property type="protein sequence ID" value="MXO54227.1"/>
    <property type="molecule type" value="Genomic_DNA"/>
</dbReference>
<dbReference type="Proteomes" id="UP000430272">
    <property type="component" value="Unassembled WGS sequence"/>
</dbReference>
<evidence type="ECO:0000313" key="2">
    <source>
        <dbReference type="EMBL" id="MXO54227.1"/>
    </source>
</evidence>
<protein>
    <submittedName>
        <fullName evidence="2">Uncharacterized protein</fullName>
    </submittedName>
</protein>
<sequence length="142" mass="14898">MIARLGSGWQTITADLALILFLVTAQATVSEPALSGDLPPPQESEPAPTPTPTPHAVEGSGMAVFRPGPGLDLKKWLAETRTDDRQSVTAIVRFPADGRGAAMGRAERLMAALEEAGARPRLVIEPAQEAETLVVIGYEGAS</sequence>
<comment type="caution">
    <text evidence="2">The sequence shown here is derived from an EMBL/GenBank/DDBJ whole genome shotgun (WGS) entry which is preliminary data.</text>
</comment>
<feature type="compositionally biased region" description="Pro residues" evidence="1">
    <location>
        <begin position="38"/>
        <end position="53"/>
    </location>
</feature>
<proteinExistence type="predicted"/>